<dbReference type="InterPro" id="IPR050588">
    <property type="entry name" value="WNK_Ser-Thr_kinase"/>
</dbReference>
<gene>
    <name evidence="11" type="ORF">Dsin_007339</name>
</gene>
<name>A0AAE0B0E0_9ROSI</name>
<dbReference type="SUPFAM" id="SSF56112">
    <property type="entry name" value="Protein kinase-like (PK-like)"/>
    <property type="match status" value="1"/>
</dbReference>
<dbReference type="GO" id="GO:0004674">
    <property type="term" value="F:protein serine/threonine kinase activity"/>
    <property type="evidence" value="ECO:0007669"/>
    <property type="project" value="UniProtKB-KW"/>
</dbReference>
<evidence type="ECO:0000256" key="9">
    <source>
        <dbReference type="SAM" id="MobiDB-lite"/>
    </source>
</evidence>
<dbReference type="EMBL" id="JANJYJ010000002">
    <property type="protein sequence ID" value="KAK3227477.1"/>
    <property type="molecule type" value="Genomic_DNA"/>
</dbReference>
<dbReference type="EC" id="2.7.11.1" evidence="1"/>
<comment type="catalytic activity">
    <reaction evidence="8">
        <text>L-seryl-[protein] + ATP = O-phospho-L-seryl-[protein] + ADP + H(+)</text>
        <dbReference type="Rhea" id="RHEA:17989"/>
        <dbReference type="Rhea" id="RHEA-COMP:9863"/>
        <dbReference type="Rhea" id="RHEA-COMP:11604"/>
        <dbReference type="ChEBI" id="CHEBI:15378"/>
        <dbReference type="ChEBI" id="CHEBI:29999"/>
        <dbReference type="ChEBI" id="CHEBI:30616"/>
        <dbReference type="ChEBI" id="CHEBI:83421"/>
        <dbReference type="ChEBI" id="CHEBI:456216"/>
        <dbReference type="EC" id="2.7.11.1"/>
    </reaction>
</comment>
<dbReference type="InterPro" id="IPR008271">
    <property type="entry name" value="Ser/Thr_kinase_AS"/>
</dbReference>
<keyword evidence="6" id="KW-0067">ATP-binding</keyword>
<keyword evidence="2" id="KW-0723">Serine/threonine-protein kinase</keyword>
<sequence>MYNKTSRSGGSRVDHGANKTQLGYVETDPSGRYGRFREILGKGAMKTVYRAFDEVLAMEVAWNQVKINDVFRSPDELQRLYCEVHLLKNLNNDSIIRFYTSWIDVDRRTFNFITEMFTSGTLREYRQKYQRVDIRAVKNWARQILQGLVYLHGHDPPVIHRDLKCDNIFVNGHLGQVKIGDLGLAAILRGSQHAHSVIGTPEFMAPELYEEEYNELVDIYSFGMCVLEMVTSEYPYGECSNPAQIYKKVTSGKLPKAFYRIEDAEAQRFVGKCLENVSKRLPAKELLLDPFLASDEVGLLPNSSSKLPCKNLNPDGTLVVDLVPPYEAVPTKSTNMTITGTMNPEDDTIFLKVQISDEDGHTRNIYFPFDIVNDTPIEVALEMVKELEITDWEQMEISEIIEEEISSLVPNWMEQHVSPKFHHQHSFYYEEDDNNNIDDDDGDGDGDGIHHPFYSNSPHSSSSHASSLPALISSFENQFRIGNNENPTQHTWLQQDAENLFDHDDASSVNSFKYSNMDYFSGNEDDFDSSLRGGEPLFITRAHKSSRFCPAANANTNPRHCKERVDSWEACSSSHQSRVTRMRSMMDVRSQLLHRSLVEEVNKRRLFKTVGAVEDIGYFEPGAAGGGFCGRSSGSRS</sequence>
<evidence type="ECO:0000256" key="7">
    <source>
        <dbReference type="ARBA" id="ARBA00047899"/>
    </source>
</evidence>
<accession>A0AAE0B0E0</accession>
<proteinExistence type="predicted"/>
<evidence type="ECO:0000313" key="12">
    <source>
        <dbReference type="Proteomes" id="UP001281410"/>
    </source>
</evidence>
<feature type="region of interest" description="Disordered" evidence="9">
    <location>
        <begin position="1"/>
        <end position="21"/>
    </location>
</feature>
<evidence type="ECO:0000259" key="10">
    <source>
        <dbReference type="PROSITE" id="PS50011"/>
    </source>
</evidence>
<dbReference type="PROSITE" id="PS50011">
    <property type="entry name" value="PROTEIN_KINASE_DOM"/>
    <property type="match status" value="1"/>
</dbReference>
<feature type="region of interest" description="Disordered" evidence="9">
    <location>
        <begin position="431"/>
        <end position="466"/>
    </location>
</feature>
<evidence type="ECO:0000256" key="6">
    <source>
        <dbReference type="ARBA" id="ARBA00022840"/>
    </source>
</evidence>
<organism evidence="11 12">
    <name type="scientific">Dipteronia sinensis</name>
    <dbReference type="NCBI Taxonomy" id="43782"/>
    <lineage>
        <taxon>Eukaryota</taxon>
        <taxon>Viridiplantae</taxon>
        <taxon>Streptophyta</taxon>
        <taxon>Embryophyta</taxon>
        <taxon>Tracheophyta</taxon>
        <taxon>Spermatophyta</taxon>
        <taxon>Magnoliopsida</taxon>
        <taxon>eudicotyledons</taxon>
        <taxon>Gunneridae</taxon>
        <taxon>Pentapetalae</taxon>
        <taxon>rosids</taxon>
        <taxon>malvids</taxon>
        <taxon>Sapindales</taxon>
        <taxon>Sapindaceae</taxon>
        <taxon>Hippocastanoideae</taxon>
        <taxon>Acereae</taxon>
        <taxon>Dipteronia</taxon>
    </lineage>
</organism>
<keyword evidence="12" id="KW-1185">Reference proteome</keyword>
<dbReference type="FunFam" id="3.30.200.20:FF:000075">
    <property type="entry name" value="Probable serine/threonine-protein kinase WNK1"/>
    <property type="match status" value="1"/>
</dbReference>
<dbReference type="Pfam" id="PF00069">
    <property type="entry name" value="Pkinase"/>
    <property type="match status" value="1"/>
</dbReference>
<dbReference type="InterPro" id="IPR000719">
    <property type="entry name" value="Prot_kinase_dom"/>
</dbReference>
<dbReference type="AlphaFoldDB" id="A0AAE0B0E0"/>
<feature type="compositionally biased region" description="Low complexity" evidence="9">
    <location>
        <begin position="455"/>
        <end position="466"/>
    </location>
</feature>
<evidence type="ECO:0000256" key="1">
    <source>
        <dbReference type="ARBA" id="ARBA00012513"/>
    </source>
</evidence>
<dbReference type="GO" id="GO:0005524">
    <property type="term" value="F:ATP binding"/>
    <property type="evidence" value="ECO:0007669"/>
    <property type="project" value="UniProtKB-KW"/>
</dbReference>
<feature type="domain" description="Protein kinase" evidence="10">
    <location>
        <begin position="34"/>
        <end position="292"/>
    </location>
</feature>
<dbReference type="PROSITE" id="PS00108">
    <property type="entry name" value="PROTEIN_KINASE_ST"/>
    <property type="match status" value="1"/>
</dbReference>
<evidence type="ECO:0000256" key="2">
    <source>
        <dbReference type="ARBA" id="ARBA00022527"/>
    </source>
</evidence>
<comment type="catalytic activity">
    <reaction evidence="7">
        <text>L-threonyl-[protein] + ATP = O-phospho-L-threonyl-[protein] + ADP + H(+)</text>
        <dbReference type="Rhea" id="RHEA:46608"/>
        <dbReference type="Rhea" id="RHEA-COMP:11060"/>
        <dbReference type="Rhea" id="RHEA-COMP:11605"/>
        <dbReference type="ChEBI" id="CHEBI:15378"/>
        <dbReference type="ChEBI" id="CHEBI:30013"/>
        <dbReference type="ChEBI" id="CHEBI:30616"/>
        <dbReference type="ChEBI" id="CHEBI:61977"/>
        <dbReference type="ChEBI" id="CHEBI:456216"/>
        <dbReference type="EC" id="2.7.11.1"/>
    </reaction>
</comment>
<comment type="caution">
    <text evidence="11">The sequence shown here is derived from an EMBL/GenBank/DDBJ whole genome shotgun (WGS) entry which is preliminary data.</text>
</comment>
<dbReference type="InterPro" id="IPR011009">
    <property type="entry name" value="Kinase-like_dom_sf"/>
</dbReference>
<evidence type="ECO:0000313" key="11">
    <source>
        <dbReference type="EMBL" id="KAK3227477.1"/>
    </source>
</evidence>
<dbReference type="Gene3D" id="1.10.510.10">
    <property type="entry name" value="Transferase(Phosphotransferase) domain 1"/>
    <property type="match status" value="1"/>
</dbReference>
<keyword evidence="5" id="KW-0418">Kinase</keyword>
<keyword evidence="4" id="KW-0547">Nucleotide-binding</keyword>
<evidence type="ECO:0000256" key="8">
    <source>
        <dbReference type="ARBA" id="ARBA00048679"/>
    </source>
</evidence>
<dbReference type="CDD" id="cd13983">
    <property type="entry name" value="STKc_WNK"/>
    <property type="match status" value="1"/>
</dbReference>
<dbReference type="FunFam" id="1.10.510.10:FF:000046">
    <property type="entry name" value="probable serine/threonine-protein kinase WNK9"/>
    <property type="match status" value="1"/>
</dbReference>
<dbReference type="Gene3D" id="3.30.200.20">
    <property type="entry name" value="Phosphorylase Kinase, domain 1"/>
    <property type="match status" value="1"/>
</dbReference>
<feature type="compositionally biased region" description="Acidic residues" evidence="9">
    <location>
        <begin position="431"/>
        <end position="446"/>
    </location>
</feature>
<evidence type="ECO:0000256" key="4">
    <source>
        <dbReference type="ARBA" id="ARBA00022741"/>
    </source>
</evidence>
<evidence type="ECO:0000256" key="3">
    <source>
        <dbReference type="ARBA" id="ARBA00022679"/>
    </source>
</evidence>
<reference evidence="11" key="1">
    <citation type="journal article" date="2023" name="Plant J.">
        <title>Genome sequences and population genomics provide insights into the demographic history, inbreeding, and mutation load of two 'living fossil' tree species of Dipteronia.</title>
        <authorList>
            <person name="Feng Y."/>
            <person name="Comes H.P."/>
            <person name="Chen J."/>
            <person name="Zhu S."/>
            <person name="Lu R."/>
            <person name="Zhang X."/>
            <person name="Li P."/>
            <person name="Qiu J."/>
            <person name="Olsen K.M."/>
            <person name="Qiu Y."/>
        </authorList>
    </citation>
    <scope>NUCLEOTIDE SEQUENCE</scope>
    <source>
        <strain evidence="11">NBL</strain>
    </source>
</reference>
<keyword evidence="3" id="KW-0808">Transferase</keyword>
<dbReference type="Gene3D" id="3.10.20.90">
    <property type="entry name" value="Phosphatidylinositol 3-kinase Catalytic Subunit, Chain A, domain 1"/>
    <property type="match status" value="1"/>
</dbReference>
<dbReference type="SMART" id="SM00220">
    <property type="entry name" value="S_TKc"/>
    <property type="match status" value="1"/>
</dbReference>
<evidence type="ECO:0000256" key="5">
    <source>
        <dbReference type="ARBA" id="ARBA00022777"/>
    </source>
</evidence>
<dbReference type="Proteomes" id="UP001281410">
    <property type="component" value="Unassembled WGS sequence"/>
</dbReference>
<protein>
    <recommendedName>
        <fullName evidence="1">non-specific serine/threonine protein kinase</fullName>
        <ecNumber evidence="1">2.7.11.1</ecNumber>
    </recommendedName>
</protein>
<dbReference type="PANTHER" id="PTHR13902">
    <property type="entry name" value="SERINE/THREONINE-PROTEIN KINASE WNK WITH NO LYSINE -RELATED"/>
    <property type="match status" value="1"/>
</dbReference>